<dbReference type="STRING" id="134849.SAMN05443668_103139"/>
<dbReference type="RefSeq" id="WP_073255655.1">
    <property type="nucleotide sequence ID" value="NZ_FRCS01000003.1"/>
</dbReference>
<sequence>MSFDVPDACTLPAAEHPGRLAEFDDLFATALRRVEPVSATHARLHLTGPAGLAATVRDLAARESACCSFFTFVITPQPATDGEGVLVDVEVPAAHADVLASLAQRAGAVSAGATP</sequence>
<gene>
    <name evidence="1" type="ORF">SAMN05443668_103139</name>
</gene>
<proteinExistence type="predicted"/>
<accession>A0A1M7PAU9</accession>
<dbReference type="OrthoDB" id="8421706at2"/>
<evidence type="ECO:0000313" key="1">
    <source>
        <dbReference type="EMBL" id="SHN13969.1"/>
    </source>
</evidence>
<evidence type="ECO:0000313" key="2">
    <source>
        <dbReference type="Proteomes" id="UP000184440"/>
    </source>
</evidence>
<dbReference type="EMBL" id="FRCS01000003">
    <property type="protein sequence ID" value="SHN13969.1"/>
    <property type="molecule type" value="Genomic_DNA"/>
</dbReference>
<dbReference type="AlphaFoldDB" id="A0A1M7PAU9"/>
<organism evidence="1 2">
    <name type="scientific">Cryptosporangium aurantiacum</name>
    <dbReference type="NCBI Taxonomy" id="134849"/>
    <lineage>
        <taxon>Bacteria</taxon>
        <taxon>Bacillati</taxon>
        <taxon>Actinomycetota</taxon>
        <taxon>Actinomycetes</taxon>
        <taxon>Cryptosporangiales</taxon>
        <taxon>Cryptosporangiaceae</taxon>
        <taxon>Cryptosporangium</taxon>
    </lineage>
</organism>
<reference evidence="1 2" key="1">
    <citation type="submission" date="2016-11" db="EMBL/GenBank/DDBJ databases">
        <authorList>
            <person name="Jaros S."/>
            <person name="Januszkiewicz K."/>
            <person name="Wedrychowicz H."/>
        </authorList>
    </citation>
    <scope>NUCLEOTIDE SEQUENCE [LARGE SCALE GENOMIC DNA]</scope>
    <source>
        <strain evidence="1 2">DSM 46144</strain>
    </source>
</reference>
<protein>
    <recommendedName>
        <fullName evidence="3">Arsenate reductase</fullName>
    </recommendedName>
</protein>
<name>A0A1M7PAU9_9ACTN</name>
<dbReference type="Proteomes" id="UP000184440">
    <property type="component" value="Unassembled WGS sequence"/>
</dbReference>
<evidence type="ECO:0008006" key="3">
    <source>
        <dbReference type="Google" id="ProtNLM"/>
    </source>
</evidence>
<keyword evidence="2" id="KW-1185">Reference proteome</keyword>